<reference evidence="1" key="1">
    <citation type="submission" date="2021-09" db="EMBL/GenBank/DDBJ databases">
        <authorList>
            <consortium name="AG Swart"/>
            <person name="Singh M."/>
            <person name="Singh A."/>
            <person name="Seah K."/>
            <person name="Emmerich C."/>
        </authorList>
    </citation>
    <scope>NUCLEOTIDE SEQUENCE</scope>
    <source>
        <strain evidence="1">ATCC30299</strain>
    </source>
</reference>
<evidence type="ECO:0000313" key="2">
    <source>
        <dbReference type="Proteomes" id="UP001162131"/>
    </source>
</evidence>
<gene>
    <name evidence="1" type="ORF">BSTOLATCC_MIC37705</name>
</gene>
<dbReference type="EMBL" id="CAJZBQ010000037">
    <property type="protein sequence ID" value="CAG9324959.1"/>
    <property type="molecule type" value="Genomic_DNA"/>
</dbReference>
<keyword evidence="2" id="KW-1185">Reference proteome</keyword>
<comment type="caution">
    <text evidence="1">The sequence shown here is derived from an EMBL/GenBank/DDBJ whole genome shotgun (WGS) entry which is preliminary data.</text>
</comment>
<dbReference type="Proteomes" id="UP001162131">
    <property type="component" value="Unassembled WGS sequence"/>
</dbReference>
<evidence type="ECO:0000313" key="1">
    <source>
        <dbReference type="EMBL" id="CAG9324959.1"/>
    </source>
</evidence>
<accession>A0AAU9JVQ0</accession>
<sequence>MNADSFFIYTSTLEGIPIWVISHWYQHPCIYDPNLPLCKLWILINQSMFHAPVDIFTSSCNAQLISADYFTTLRDAFKAASHNIRFFFREDKDDNSAELELHMPMDGNAKLFVSMFKTRLEKNFKGEFINDFLFQVLEVVRFKNEIIDRQNKKIEDLAGLSVEVDTARVEVGKLKEETGPSLAAQFIGILNDLKSSKLTQKTEVKEEDELGSSLLSDLNKN</sequence>
<proteinExistence type="predicted"/>
<organism evidence="1 2">
    <name type="scientific">Blepharisma stoltei</name>
    <dbReference type="NCBI Taxonomy" id="1481888"/>
    <lineage>
        <taxon>Eukaryota</taxon>
        <taxon>Sar</taxon>
        <taxon>Alveolata</taxon>
        <taxon>Ciliophora</taxon>
        <taxon>Postciliodesmatophora</taxon>
        <taxon>Heterotrichea</taxon>
        <taxon>Heterotrichida</taxon>
        <taxon>Blepharismidae</taxon>
        <taxon>Blepharisma</taxon>
    </lineage>
</organism>
<name>A0AAU9JVQ0_9CILI</name>
<protein>
    <submittedName>
        <fullName evidence="1">Uncharacterized protein</fullName>
    </submittedName>
</protein>
<dbReference type="AlphaFoldDB" id="A0AAU9JVQ0"/>